<protein>
    <recommendedName>
        <fullName evidence="5">DUF4064 domain-containing protein</fullName>
    </recommendedName>
</protein>
<sequence>MLPQPNFGRDREPAKGAPEPESADPDAKPRKLLRLQIAMWIQVVSAVVAGNILAFYAISLRSATIADLTAIYEDSPTEVENPAELAQQAYDLYQSQNFLVSNLVIAGIAVLAAIVAALCAIRFKSRLKAVRWWAVGATAVLFIVGMFMSTVFMLYVAPWVFASVLALWWLFSSDVRWWMGETQTTRAAKAEETDDEPAAEPKDS</sequence>
<dbReference type="AlphaFoldDB" id="A0A1G7BCH5"/>
<keyword evidence="2" id="KW-0472">Membrane</keyword>
<proteinExistence type="predicted"/>
<keyword evidence="2" id="KW-0812">Transmembrane</keyword>
<dbReference type="EMBL" id="FNAD01000016">
    <property type="protein sequence ID" value="SDE23935.1"/>
    <property type="molecule type" value="Genomic_DNA"/>
</dbReference>
<evidence type="ECO:0000256" key="1">
    <source>
        <dbReference type="SAM" id="MobiDB-lite"/>
    </source>
</evidence>
<dbReference type="STRING" id="58114.SAMN05216270_11636"/>
<dbReference type="RefSeq" id="WP_091039603.1">
    <property type="nucleotide sequence ID" value="NZ_FNAD01000016.1"/>
</dbReference>
<feature type="region of interest" description="Disordered" evidence="1">
    <location>
        <begin position="1"/>
        <end position="27"/>
    </location>
</feature>
<reference evidence="4" key="1">
    <citation type="submission" date="2016-10" db="EMBL/GenBank/DDBJ databases">
        <authorList>
            <person name="Varghese N."/>
            <person name="Submissions S."/>
        </authorList>
    </citation>
    <scope>NUCLEOTIDE SEQUENCE [LARGE SCALE GENOMIC DNA]</scope>
    <source>
        <strain evidence="4">CGMCC 4.3516</strain>
    </source>
</reference>
<evidence type="ECO:0000313" key="4">
    <source>
        <dbReference type="Proteomes" id="UP000198949"/>
    </source>
</evidence>
<evidence type="ECO:0000256" key="2">
    <source>
        <dbReference type="SAM" id="Phobius"/>
    </source>
</evidence>
<keyword evidence="4" id="KW-1185">Reference proteome</keyword>
<evidence type="ECO:0008006" key="5">
    <source>
        <dbReference type="Google" id="ProtNLM"/>
    </source>
</evidence>
<name>A0A1G7BCH5_9ACTN</name>
<feature type="transmembrane region" description="Helical" evidence="2">
    <location>
        <begin position="99"/>
        <end position="123"/>
    </location>
</feature>
<dbReference type="Proteomes" id="UP000198949">
    <property type="component" value="Unassembled WGS sequence"/>
</dbReference>
<feature type="transmembrane region" description="Helical" evidence="2">
    <location>
        <begin position="37"/>
        <end position="58"/>
    </location>
</feature>
<organism evidence="3 4">
    <name type="scientific">Glycomyces harbinensis</name>
    <dbReference type="NCBI Taxonomy" id="58114"/>
    <lineage>
        <taxon>Bacteria</taxon>
        <taxon>Bacillati</taxon>
        <taxon>Actinomycetota</taxon>
        <taxon>Actinomycetes</taxon>
        <taxon>Glycomycetales</taxon>
        <taxon>Glycomycetaceae</taxon>
        <taxon>Glycomyces</taxon>
    </lineage>
</organism>
<accession>A0A1G7BCH5</accession>
<gene>
    <name evidence="3" type="ORF">SAMN05216270_11636</name>
</gene>
<feature type="transmembrane region" description="Helical" evidence="2">
    <location>
        <begin position="154"/>
        <end position="171"/>
    </location>
</feature>
<dbReference type="OrthoDB" id="5182603at2"/>
<keyword evidence="2" id="KW-1133">Transmembrane helix</keyword>
<evidence type="ECO:0000313" key="3">
    <source>
        <dbReference type="EMBL" id="SDE23935.1"/>
    </source>
</evidence>
<feature type="transmembrane region" description="Helical" evidence="2">
    <location>
        <begin position="130"/>
        <end position="148"/>
    </location>
</feature>